<reference evidence="1 2" key="1">
    <citation type="submission" date="2020-01" db="EMBL/GenBank/DDBJ databases">
        <title>Complete genome of Aeromonas media MC64.</title>
        <authorList>
            <person name="Cao G."/>
            <person name="Fu J."/>
            <person name="Zhong C."/>
        </authorList>
    </citation>
    <scope>NUCLEOTIDE SEQUENCE [LARGE SCALE GENOMIC DNA]</scope>
    <source>
        <strain evidence="1 2">MC64</strain>
    </source>
</reference>
<proteinExistence type="predicted"/>
<organism evidence="1 2">
    <name type="scientific">Aeromonas media</name>
    <dbReference type="NCBI Taxonomy" id="651"/>
    <lineage>
        <taxon>Bacteria</taxon>
        <taxon>Pseudomonadati</taxon>
        <taxon>Pseudomonadota</taxon>
        <taxon>Gammaproteobacteria</taxon>
        <taxon>Aeromonadales</taxon>
        <taxon>Aeromonadaceae</taxon>
        <taxon>Aeromonas</taxon>
    </lineage>
</organism>
<dbReference type="Proteomes" id="UP000463871">
    <property type="component" value="Chromosome"/>
</dbReference>
<name>A0AAE6SI03_AERME</name>
<gene>
    <name evidence="1" type="ORF">GWI30_08920</name>
</gene>
<dbReference type="AlphaFoldDB" id="A0AAE6SI03"/>
<accession>A0AAE6SI03</accession>
<protein>
    <submittedName>
        <fullName evidence="1">Uncharacterized protein</fullName>
    </submittedName>
</protein>
<evidence type="ECO:0000313" key="1">
    <source>
        <dbReference type="EMBL" id="QHQ50999.1"/>
    </source>
</evidence>
<dbReference type="RefSeq" id="WP_161507080.1">
    <property type="nucleotide sequence ID" value="NZ_CAWPID010000001.1"/>
</dbReference>
<evidence type="ECO:0000313" key="2">
    <source>
        <dbReference type="Proteomes" id="UP000463871"/>
    </source>
</evidence>
<dbReference type="EMBL" id="CP047962">
    <property type="protein sequence ID" value="QHQ50999.1"/>
    <property type="molecule type" value="Genomic_DNA"/>
</dbReference>
<sequence>MNLSLVSQKPSAATTLGVLAALRAASGDGHYFTEIRVAQPDRWQPSKEEAAILLLEDDDAPWPESSWSASGTTLGLPVLPLLVHRQYDCAPQGPDIRDPRFYFVSNGIVLDETELAHPACSLVLQSKLESYFPLLSRLILLRQRQPLTLCG</sequence>